<gene>
    <name evidence="1" type="ORF">LCGC14_1097490</name>
</gene>
<sequence length="22" mass="2728">MENLLDIKIMKQYYRQKGGRDK</sequence>
<feature type="non-terminal residue" evidence="1">
    <location>
        <position position="22"/>
    </location>
</feature>
<proteinExistence type="predicted"/>
<evidence type="ECO:0000313" key="1">
    <source>
        <dbReference type="EMBL" id="KKN04424.1"/>
    </source>
</evidence>
<protein>
    <submittedName>
        <fullName evidence="1">Uncharacterized protein</fullName>
    </submittedName>
</protein>
<accession>A0A0F9MEX3</accession>
<dbReference type="AlphaFoldDB" id="A0A0F9MEX3"/>
<reference evidence="1" key="1">
    <citation type="journal article" date="2015" name="Nature">
        <title>Complex archaea that bridge the gap between prokaryotes and eukaryotes.</title>
        <authorList>
            <person name="Spang A."/>
            <person name="Saw J.H."/>
            <person name="Jorgensen S.L."/>
            <person name="Zaremba-Niedzwiedzka K."/>
            <person name="Martijn J."/>
            <person name="Lind A.E."/>
            <person name="van Eijk R."/>
            <person name="Schleper C."/>
            <person name="Guy L."/>
            <person name="Ettema T.J."/>
        </authorList>
    </citation>
    <scope>NUCLEOTIDE SEQUENCE</scope>
</reference>
<dbReference type="EMBL" id="LAZR01004923">
    <property type="protein sequence ID" value="KKN04424.1"/>
    <property type="molecule type" value="Genomic_DNA"/>
</dbReference>
<comment type="caution">
    <text evidence="1">The sequence shown here is derived from an EMBL/GenBank/DDBJ whole genome shotgun (WGS) entry which is preliminary data.</text>
</comment>
<name>A0A0F9MEX3_9ZZZZ</name>
<organism evidence="1">
    <name type="scientific">marine sediment metagenome</name>
    <dbReference type="NCBI Taxonomy" id="412755"/>
    <lineage>
        <taxon>unclassified sequences</taxon>
        <taxon>metagenomes</taxon>
        <taxon>ecological metagenomes</taxon>
    </lineage>
</organism>